<keyword evidence="4" id="KW-1003">Cell membrane</keyword>
<evidence type="ECO:0000256" key="1">
    <source>
        <dbReference type="ARBA" id="ARBA00004167"/>
    </source>
</evidence>
<dbReference type="SUPFAM" id="SSF117892">
    <property type="entry name" value="Band 7/SPFH domain"/>
    <property type="match status" value="1"/>
</dbReference>
<evidence type="ECO:0000313" key="8">
    <source>
        <dbReference type="EMBL" id="GAA0716985.1"/>
    </source>
</evidence>
<dbReference type="InterPro" id="IPR027705">
    <property type="entry name" value="Flotillin_fam"/>
</dbReference>
<gene>
    <name evidence="8" type="ORF">GCM10009430_13290</name>
</gene>
<sequence length="184" mass="21146">MTNILTTAAIVIIGISTLVILLLIFYKKVTHGQALIRSGFGGTKVVFDRGILTIPFVHKLDKIDLTIKKVDIHRIKSEALICKNNKQIELKAAFFVRINRSVEDMIRVAQTFGCERTFNNDEISNLFRVKFEETLKTIAYRFNKEEILENRDVFRDEIVHHLGTDHNGYSIDDCAIYDIVENET</sequence>
<keyword evidence="6" id="KW-1133">Transmembrane helix</keyword>
<comment type="similarity">
    <text evidence="3">Belongs to the band 7/mec-2 family. Flotillin subfamily.</text>
</comment>
<feature type="transmembrane region" description="Helical" evidence="6">
    <location>
        <begin position="6"/>
        <end position="26"/>
    </location>
</feature>
<name>A0ABN1ILP8_9FLAO</name>
<dbReference type="PANTHER" id="PTHR13806:SF31">
    <property type="entry name" value="FLOTILLIN-LIKE PROTEIN 1-RELATED"/>
    <property type="match status" value="1"/>
</dbReference>
<reference evidence="8 9" key="1">
    <citation type="journal article" date="2019" name="Int. J. Syst. Evol. Microbiol.">
        <title>The Global Catalogue of Microorganisms (GCM) 10K type strain sequencing project: providing services to taxonomists for standard genome sequencing and annotation.</title>
        <authorList>
            <consortium name="The Broad Institute Genomics Platform"/>
            <consortium name="The Broad Institute Genome Sequencing Center for Infectious Disease"/>
            <person name="Wu L."/>
            <person name="Ma J."/>
        </authorList>
    </citation>
    <scope>NUCLEOTIDE SEQUENCE [LARGE SCALE GENOMIC DNA]</scope>
    <source>
        <strain evidence="8 9">JCM 15974</strain>
    </source>
</reference>
<dbReference type="Pfam" id="PF01145">
    <property type="entry name" value="Band_7"/>
    <property type="match status" value="1"/>
</dbReference>
<dbReference type="InterPro" id="IPR001107">
    <property type="entry name" value="Band_7"/>
</dbReference>
<evidence type="ECO:0000259" key="7">
    <source>
        <dbReference type="Pfam" id="PF01145"/>
    </source>
</evidence>
<keyword evidence="6" id="KW-0812">Transmembrane</keyword>
<dbReference type="InterPro" id="IPR036013">
    <property type="entry name" value="Band_7/SPFH_dom_sf"/>
</dbReference>
<evidence type="ECO:0000256" key="4">
    <source>
        <dbReference type="ARBA" id="ARBA00022475"/>
    </source>
</evidence>
<evidence type="ECO:0000256" key="5">
    <source>
        <dbReference type="ARBA" id="ARBA00023136"/>
    </source>
</evidence>
<protein>
    <recommendedName>
        <fullName evidence="7">Band 7 domain-containing protein</fullName>
    </recommendedName>
</protein>
<keyword evidence="9" id="KW-1185">Reference proteome</keyword>
<evidence type="ECO:0000313" key="9">
    <source>
        <dbReference type="Proteomes" id="UP001501758"/>
    </source>
</evidence>
<keyword evidence="5 6" id="KW-0472">Membrane</keyword>
<dbReference type="PANTHER" id="PTHR13806">
    <property type="entry name" value="FLOTILLIN-RELATED"/>
    <property type="match status" value="1"/>
</dbReference>
<evidence type="ECO:0000256" key="2">
    <source>
        <dbReference type="ARBA" id="ARBA00004236"/>
    </source>
</evidence>
<comment type="subcellular location">
    <subcellularLocation>
        <location evidence="2">Cell membrane</location>
    </subcellularLocation>
    <subcellularLocation>
        <location evidence="1">Membrane</location>
        <topology evidence="1">Single-pass membrane protein</topology>
    </subcellularLocation>
</comment>
<organism evidence="8 9">
    <name type="scientific">Aquimarina litoralis</name>
    <dbReference type="NCBI Taxonomy" id="584605"/>
    <lineage>
        <taxon>Bacteria</taxon>
        <taxon>Pseudomonadati</taxon>
        <taxon>Bacteroidota</taxon>
        <taxon>Flavobacteriia</taxon>
        <taxon>Flavobacteriales</taxon>
        <taxon>Flavobacteriaceae</taxon>
        <taxon>Aquimarina</taxon>
    </lineage>
</organism>
<evidence type="ECO:0000256" key="6">
    <source>
        <dbReference type="SAM" id="Phobius"/>
    </source>
</evidence>
<dbReference type="Proteomes" id="UP001501758">
    <property type="component" value="Unassembled WGS sequence"/>
</dbReference>
<accession>A0ABN1ILP8</accession>
<proteinExistence type="inferred from homology"/>
<feature type="domain" description="Band 7" evidence="7">
    <location>
        <begin position="28"/>
        <end position="176"/>
    </location>
</feature>
<evidence type="ECO:0000256" key="3">
    <source>
        <dbReference type="ARBA" id="ARBA00007161"/>
    </source>
</evidence>
<comment type="caution">
    <text evidence="8">The sequence shown here is derived from an EMBL/GenBank/DDBJ whole genome shotgun (WGS) entry which is preliminary data.</text>
</comment>
<dbReference type="Gene3D" id="3.30.479.30">
    <property type="entry name" value="Band 7 domain"/>
    <property type="match status" value="1"/>
</dbReference>
<dbReference type="RefSeq" id="WP_343911575.1">
    <property type="nucleotide sequence ID" value="NZ_BAAAGE010000001.1"/>
</dbReference>
<dbReference type="EMBL" id="BAAAGE010000001">
    <property type="protein sequence ID" value="GAA0716985.1"/>
    <property type="molecule type" value="Genomic_DNA"/>
</dbReference>